<dbReference type="Proteomes" id="UP001148125">
    <property type="component" value="Unassembled WGS sequence"/>
</dbReference>
<keyword evidence="4 6" id="KW-1133">Transmembrane helix</keyword>
<dbReference type="InterPro" id="IPR011701">
    <property type="entry name" value="MFS"/>
</dbReference>
<feature type="transmembrane region" description="Helical" evidence="6">
    <location>
        <begin position="348"/>
        <end position="367"/>
    </location>
</feature>
<evidence type="ECO:0000256" key="3">
    <source>
        <dbReference type="ARBA" id="ARBA00022692"/>
    </source>
</evidence>
<dbReference type="EMBL" id="JAOTPO010000009">
    <property type="protein sequence ID" value="MDE5414535.1"/>
    <property type="molecule type" value="Genomic_DNA"/>
</dbReference>
<evidence type="ECO:0000256" key="2">
    <source>
        <dbReference type="ARBA" id="ARBA00022448"/>
    </source>
</evidence>
<dbReference type="PANTHER" id="PTHR42718:SF9">
    <property type="entry name" value="MAJOR FACILITATOR SUPERFAMILY MULTIDRUG TRANSPORTER MFSC"/>
    <property type="match status" value="1"/>
</dbReference>
<feature type="transmembrane region" description="Helical" evidence="6">
    <location>
        <begin position="20"/>
        <end position="49"/>
    </location>
</feature>
<dbReference type="InterPro" id="IPR036259">
    <property type="entry name" value="MFS_trans_sf"/>
</dbReference>
<dbReference type="RefSeq" id="WP_275119149.1">
    <property type="nucleotide sequence ID" value="NZ_JAOTPO010000009.1"/>
</dbReference>
<dbReference type="PRINTS" id="PR01036">
    <property type="entry name" value="TCRTETB"/>
</dbReference>
<feature type="transmembrane region" description="Helical" evidence="6">
    <location>
        <begin position="227"/>
        <end position="244"/>
    </location>
</feature>
<keyword evidence="9" id="KW-1185">Reference proteome</keyword>
<dbReference type="CDD" id="cd17321">
    <property type="entry name" value="MFS_MMR_MDR_like"/>
    <property type="match status" value="1"/>
</dbReference>
<dbReference type="Gene3D" id="1.20.1720.10">
    <property type="entry name" value="Multidrug resistance protein D"/>
    <property type="match status" value="1"/>
</dbReference>
<reference evidence="8" key="1">
    <citation type="submission" date="2024-05" db="EMBL/GenBank/DDBJ databases">
        <title>Alkalihalobacillus sp. strain MEB203 novel alkaliphilic bacterium from Lonar Lake, India.</title>
        <authorList>
            <person name="Joshi A."/>
            <person name="Thite S."/>
            <person name="Mengade P."/>
        </authorList>
    </citation>
    <scope>NUCLEOTIDE SEQUENCE</scope>
    <source>
        <strain evidence="8">MEB 203</strain>
    </source>
</reference>
<protein>
    <submittedName>
        <fullName evidence="8">MFS transporter</fullName>
    </submittedName>
</protein>
<feature type="transmembrane region" description="Helical" evidence="6">
    <location>
        <begin position="265"/>
        <end position="286"/>
    </location>
</feature>
<dbReference type="Pfam" id="PF07690">
    <property type="entry name" value="MFS_1"/>
    <property type="match status" value="1"/>
</dbReference>
<accession>A0ABT5VGE6</accession>
<dbReference type="InterPro" id="IPR020846">
    <property type="entry name" value="MFS_dom"/>
</dbReference>
<feature type="transmembrane region" description="Helical" evidence="6">
    <location>
        <begin position="171"/>
        <end position="192"/>
    </location>
</feature>
<evidence type="ECO:0000256" key="1">
    <source>
        <dbReference type="ARBA" id="ARBA00004651"/>
    </source>
</evidence>
<feature type="transmembrane region" description="Helical" evidence="6">
    <location>
        <begin position="86"/>
        <end position="105"/>
    </location>
</feature>
<keyword evidence="2" id="KW-0813">Transport</keyword>
<name>A0ABT5VGE6_9BACI</name>
<evidence type="ECO:0000256" key="5">
    <source>
        <dbReference type="ARBA" id="ARBA00023136"/>
    </source>
</evidence>
<evidence type="ECO:0000256" key="4">
    <source>
        <dbReference type="ARBA" id="ARBA00022989"/>
    </source>
</evidence>
<feature type="domain" description="Major facilitator superfamily (MFS) profile" evidence="7">
    <location>
        <begin position="20"/>
        <end position="456"/>
    </location>
</feature>
<feature type="transmembrane region" description="Helical" evidence="6">
    <location>
        <begin position="292"/>
        <end position="310"/>
    </location>
</feature>
<evidence type="ECO:0000259" key="7">
    <source>
        <dbReference type="PROSITE" id="PS50850"/>
    </source>
</evidence>
<feature type="transmembrane region" description="Helical" evidence="6">
    <location>
        <begin position="55"/>
        <end position="74"/>
    </location>
</feature>
<proteinExistence type="predicted"/>
<sequence>MNNNISKKQYIISESEKKKLISLLCILLLFSIMNSTMFMVSVPDIAFYFDLLPSQVSWVVTGYIILYSIGALLYGKLGDIFPIKNLLTFGIALFVLGSIFGFFSPNYLMVVISRMIQACGAAAIIAIVFVIPSRYFPHEKGQMLGILSSAMAFGAGLGPVLGGFIAGFLDWHYIFLFSFVVVLTLPFIRVLLPKEEKKSGKPDVIGAILMAAGVALFILFITTFNWIYFLLSTLIIGSFFWWIFHYKHPLILPEMFKNKVFRLTVLTSFFGTLIMFSNLFILPLLLREVHSLSTIQIGLVLFPGAILGAFVGRVAGGFTDRFGSHSVGYFAITLILIGSFLLSSFVGFAPWIISLIFSINFIAFPIFQTSMANLISSVLPDDQMGVGMGIYNLGNLLSGAVGGAIIGRILDYSFIGISLNPFIESIGIVVVYSNIFVGMALLTIFIGLYFYLSNRKHQMLLLRDDVQFEPISYKND</sequence>
<feature type="transmembrane region" description="Helical" evidence="6">
    <location>
        <begin position="430"/>
        <end position="452"/>
    </location>
</feature>
<organism evidence="8 9">
    <name type="scientific">Alkalihalobacterium chitinilyticum</name>
    <dbReference type="NCBI Taxonomy" id="2980103"/>
    <lineage>
        <taxon>Bacteria</taxon>
        <taxon>Bacillati</taxon>
        <taxon>Bacillota</taxon>
        <taxon>Bacilli</taxon>
        <taxon>Bacillales</taxon>
        <taxon>Bacillaceae</taxon>
        <taxon>Alkalihalobacterium</taxon>
    </lineage>
</organism>
<feature type="transmembrane region" description="Helical" evidence="6">
    <location>
        <begin position="111"/>
        <end position="131"/>
    </location>
</feature>
<feature type="transmembrane region" description="Helical" evidence="6">
    <location>
        <begin position="204"/>
        <end position="221"/>
    </location>
</feature>
<dbReference type="PROSITE" id="PS50850">
    <property type="entry name" value="MFS"/>
    <property type="match status" value="1"/>
</dbReference>
<feature type="transmembrane region" description="Helical" evidence="6">
    <location>
        <begin position="388"/>
        <end position="410"/>
    </location>
</feature>
<evidence type="ECO:0000256" key="6">
    <source>
        <dbReference type="SAM" id="Phobius"/>
    </source>
</evidence>
<dbReference type="SUPFAM" id="SSF103473">
    <property type="entry name" value="MFS general substrate transporter"/>
    <property type="match status" value="1"/>
</dbReference>
<keyword evidence="3 6" id="KW-0812">Transmembrane</keyword>
<evidence type="ECO:0000313" key="8">
    <source>
        <dbReference type="EMBL" id="MDE5414535.1"/>
    </source>
</evidence>
<keyword evidence="5 6" id="KW-0472">Membrane</keyword>
<dbReference type="Gene3D" id="1.20.1250.20">
    <property type="entry name" value="MFS general substrate transporter like domains"/>
    <property type="match status" value="1"/>
</dbReference>
<feature type="transmembrane region" description="Helical" evidence="6">
    <location>
        <begin position="322"/>
        <end position="342"/>
    </location>
</feature>
<dbReference type="PANTHER" id="PTHR42718">
    <property type="entry name" value="MAJOR FACILITATOR SUPERFAMILY MULTIDRUG TRANSPORTER MFSC"/>
    <property type="match status" value="1"/>
</dbReference>
<feature type="transmembrane region" description="Helical" evidence="6">
    <location>
        <begin position="143"/>
        <end position="165"/>
    </location>
</feature>
<comment type="subcellular location">
    <subcellularLocation>
        <location evidence="1">Cell membrane</location>
        <topology evidence="1">Multi-pass membrane protein</topology>
    </subcellularLocation>
</comment>
<gene>
    <name evidence="8" type="ORF">N7Z68_14235</name>
</gene>
<comment type="caution">
    <text evidence="8">The sequence shown here is derived from an EMBL/GenBank/DDBJ whole genome shotgun (WGS) entry which is preliminary data.</text>
</comment>
<evidence type="ECO:0000313" key="9">
    <source>
        <dbReference type="Proteomes" id="UP001148125"/>
    </source>
</evidence>